<evidence type="ECO:0000313" key="2">
    <source>
        <dbReference type="EMBL" id="CAJ1376417.1"/>
    </source>
</evidence>
<comment type="caution">
    <text evidence="2">The sequence shown here is derived from an EMBL/GenBank/DDBJ whole genome shotgun (WGS) entry which is preliminary data.</text>
</comment>
<reference evidence="2" key="1">
    <citation type="submission" date="2023-08" db="EMBL/GenBank/DDBJ databases">
        <authorList>
            <person name="Chen Y."/>
            <person name="Shah S."/>
            <person name="Dougan E. K."/>
            <person name="Thang M."/>
            <person name="Chan C."/>
        </authorList>
    </citation>
    <scope>NUCLEOTIDE SEQUENCE</scope>
</reference>
<feature type="transmembrane region" description="Helical" evidence="1">
    <location>
        <begin position="170"/>
        <end position="190"/>
    </location>
</feature>
<keyword evidence="1" id="KW-0472">Membrane</keyword>
<organism evidence="2 3">
    <name type="scientific">Effrenium voratum</name>
    <dbReference type="NCBI Taxonomy" id="2562239"/>
    <lineage>
        <taxon>Eukaryota</taxon>
        <taxon>Sar</taxon>
        <taxon>Alveolata</taxon>
        <taxon>Dinophyceae</taxon>
        <taxon>Suessiales</taxon>
        <taxon>Symbiodiniaceae</taxon>
        <taxon>Effrenium</taxon>
    </lineage>
</organism>
<feature type="transmembrane region" description="Helical" evidence="1">
    <location>
        <begin position="84"/>
        <end position="109"/>
    </location>
</feature>
<feature type="transmembrane region" description="Helical" evidence="1">
    <location>
        <begin position="196"/>
        <end position="214"/>
    </location>
</feature>
<protein>
    <submittedName>
        <fullName evidence="2">Uncharacterized protein</fullName>
    </submittedName>
</protein>
<evidence type="ECO:0000313" key="3">
    <source>
        <dbReference type="Proteomes" id="UP001178507"/>
    </source>
</evidence>
<feature type="transmembrane region" description="Helical" evidence="1">
    <location>
        <begin position="138"/>
        <end position="158"/>
    </location>
</feature>
<proteinExistence type="predicted"/>
<gene>
    <name evidence="2" type="ORF">EVOR1521_LOCUS5491</name>
</gene>
<keyword evidence="1" id="KW-1133">Transmembrane helix</keyword>
<sequence length="232" mass="25703">MEVRARLSETYDTKKCKPLPITEEDGGVVEPWSASRVKENESSCEKRCEQNVAWQEDRRTKFAKMAVMIATYGIPVISRSDWRALLGCGLVPLSAFALHWPPACCWAFLTALFEALQFLSSRTLADALLKWGTQEQSAAALLAALLLKGTCILCIMHCQQMGFQAELSRFVGIFMVATNLLTVVLSLAFFGDQVEASWSFLSSATSTLVGIWLLNCPLTLKRDSERGPDTPE</sequence>
<dbReference type="AlphaFoldDB" id="A0AA36HXI2"/>
<keyword evidence="1" id="KW-0812">Transmembrane</keyword>
<accession>A0AA36HXI2</accession>
<keyword evidence="3" id="KW-1185">Reference proteome</keyword>
<evidence type="ECO:0000256" key="1">
    <source>
        <dbReference type="SAM" id="Phobius"/>
    </source>
</evidence>
<name>A0AA36HXI2_9DINO</name>
<dbReference type="EMBL" id="CAUJNA010000391">
    <property type="protein sequence ID" value="CAJ1376417.1"/>
    <property type="molecule type" value="Genomic_DNA"/>
</dbReference>
<dbReference type="Proteomes" id="UP001178507">
    <property type="component" value="Unassembled WGS sequence"/>
</dbReference>